<dbReference type="SUPFAM" id="SSF53474">
    <property type="entry name" value="alpha/beta-Hydrolases"/>
    <property type="match status" value="1"/>
</dbReference>
<evidence type="ECO:0000313" key="2">
    <source>
        <dbReference type="EMBL" id="MBI1494005.1"/>
    </source>
</evidence>
<dbReference type="PANTHER" id="PTHR36513">
    <property type="entry name" value="ABC TRANSMEMBRANE TYPE-1 DOMAIN-CONTAINING PROTEIN"/>
    <property type="match status" value="1"/>
</dbReference>
<name>A0A8J7IXN0_9RHOB</name>
<keyword evidence="1" id="KW-0732">Signal</keyword>
<dbReference type="Proteomes" id="UP000640583">
    <property type="component" value="Unassembled WGS sequence"/>
</dbReference>
<dbReference type="AlphaFoldDB" id="A0A8J7IXN0"/>
<dbReference type="RefSeq" id="WP_228848805.1">
    <property type="nucleotide sequence ID" value="NZ_JADCKQ010000006.1"/>
</dbReference>
<organism evidence="2 3">
    <name type="scientific">Halocynthiibacter styelae</name>
    <dbReference type="NCBI Taxonomy" id="2761955"/>
    <lineage>
        <taxon>Bacteria</taxon>
        <taxon>Pseudomonadati</taxon>
        <taxon>Pseudomonadota</taxon>
        <taxon>Alphaproteobacteria</taxon>
        <taxon>Rhodobacterales</taxon>
        <taxon>Paracoccaceae</taxon>
        <taxon>Halocynthiibacter</taxon>
    </lineage>
</organism>
<dbReference type="GO" id="GO:0016787">
    <property type="term" value="F:hydrolase activity"/>
    <property type="evidence" value="ECO:0007669"/>
    <property type="project" value="UniProtKB-KW"/>
</dbReference>
<dbReference type="Gene3D" id="3.40.50.1820">
    <property type="entry name" value="alpha/beta hydrolase"/>
    <property type="match status" value="1"/>
</dbReference>
<proteinExistence type="predicted"/>
<dbReference type="InterPro" id="IPR029058">
    <property type="entry name" value="AB_hydrolase_fold"/>
</dbReference>
<reference evidence="2" key="1">
    <citation type="submission" date="2020-10" db="EMBL/GenBank/DDBJ databases">
        <title>Paenihalocynthiibacter styelae gen. nov., sp. nov., isolated from stalked sea squirt Styela clava.</title>
        <authorList>
            <person name="Kim Y.-O."/>
            <person name="Yoon J.-H."/>
        </authorList>
    </citation>
    <scope>NUCLEOTIDE SEQUENCE</scope>
    <source>
        <strain evidence="2">MYP1-1</strain>
    </source>
</reference>
<protein>
    <submittedName>
        <fullName evidence="2">Alpha/beta fold hydrolase</fullName>
    </submittedName>
</protein>
<dbReference type="PANTHER" id="PTHR36513:SF1">
    <property type="entry name" value="TRANSMEMBRANE PROTEIN"/>
    <property type="match status" value="1"/>
</dbReference>
<sequence length="360" mass="39594">MRLFLILSLLFITACAPPVSQITRLPDASAPDDIPVFFATSRAPDLALRYGADRSEVTGYGRYDVSVPPAHESGQIEWPRRTPDELQHFVATSENLYPGPTEFRHALSQELRKRARGKRTATIYVHGFLNSFADGIYRMAQLSHDFESPDISVHYSWPSASHPLGYLHDRDSMLFARRGLEELIHEVKAAGAEEILLVGHSMGGLLSMEVIRTMALRDSRKMLGMIDGVVLISADIDVDVFRNQLHDIGDLPDPLLLITSDRDPILRLSAWITGLDQRVGTLQGPEDVSDFEVLVINTGDYTTRGGHFNVGNSPELIETMQRMQGVVASLSDQSDSRAGVGAGAVLIVQNAAQILLPAVN</sequence>
<dbReference type="InterPro" id="IPR010297">
    <property type="entry name" value="DUF900_hydrolase"/>
</dbReference>
<keyword evidence="3" id="KW-1185">Reference proteome</keyword>
<dbReference type="Pfam" id="PF05990">
    <property type="entry name" value="DUF900"/>
    <property type="match status" value="1"/>
</dbReference>
<dbReference type="PROSITE" id="PS51257">
    <property type="entry name" value="PROKAR_LIPOPROTEIN"/>
    <property type="match status" value="1"/>
</dbReference>
<comment type="caution">
    <text evidence="2">The sequence shown here is derived from an EMBL/GenBank/DDBJ whole genome shotgun (WGS) entry which is preliminary data.</text>
</comment>
<keyword evidence="2" id="KW-0378">Hydrolase</keyword>
<feature type="signal peptide" evidence="1">
    <location>
        <begin position="1"/>
        <end position="16"/>
    </location>
</feature>
<evidence type="ECO:0000256" key="1">
    <source>
        <dbReference type="SAM" id="SignalP"/>
    </source>
</evidence>
<accession>A0A8J7IXN0</accession>
<dbReference type="EMBL" id="JADCKQ010000006">
    <property type="protein sequence ID" value="MBI1494005.1"/>
    <property type="molecule type" value="Genomic_DNA"/>
</dbReference>
<evidence type="ECO:0000313" key="3">
    <source>
        <dbReference type="Proteomes" id="UP000640583"/>
    </source>
</evidence>
<gene>
    <name evidence="2" type="ORF">H1D41_10190</name>
</gene>
<feature type="chain" id="PRO_5035312279" evidence="1">
    <location>
        <begin position="17"/>
        <end position="360"/>
    </location>
</feature>